<dbReference type="RefSeq" id="WP_041609035.1">
    <property type="nucleotide sequence ID" value="NZ_LT592171.1"/>
</dbReference>
<protein>
    <submittedName>
        <fullName evidence="1">Uncharacterized protein</fullName>
    </submittedName>
</protein>
<keyword evidence="2" id="KW-1185">Reference proteome</keyword>
<dbReference type="OrthoDB" id="9775130at2"/>
<reference evidence="1 2" key="1">
    <citation type="submission" date="2016-06" db="EMBL/GenBank/DDBJ databases">
        <authorList>
            <person name="Kjaerup R.B."/>
            <person name="Dalgaard T.S."/>
            <person name="Juul-Madsen H.R."/>
        </authorList>
    </citation>
    <scope>NUCLEOTIDE SEQUENCE [LARGE SCALE GENOMIC DNA]</scope>
    <source>
        <strain evidence="1 2">DSM 16361</strain>
    </source>
</reference>
<organism evidence="1 2">
    <name type="scientific">Thiomonas delicata</name>
    <name type="common">Thiomonas cuprina</name>
    <dbReference type="NCBI Taxonomy" id="364030"/>
    <lineage>
        <taxon>Bacteria</taxon>
        <taxon>Pseudomonadati</taxon>
        <taxon>Pseudomonadota</taxon>
        <taxon>Betaproteobacteria</taxon>
        <taxon>Burkholderiales</taxon>
        <taxon>Thiomonas</taxon>
    </lineage>
</organism>
<gene>
    <name evidence="1" type="ORF">THIARS_70697</name>
</gene>
<dbReference type="EMBL" id="FLMQ01000056">
    <property type="protein sequence ID" value="SBP89077.1"/>
    <property type="molecule type" value="Genomic_DNA"/>
</dbReference>
<evidence type="ECO:0000313" key="2">
    <source>
        <dbReference type="Proteomes" id="UP000214566"/>
    </source>
</evidence>
<dbReference type="Proteomes" id="UP000214566">
    <property type="component" value="Unassembled WGS sequence"/>
</dbReference>
<evidence type="ECO:0000313" key="1">
    <source>
        <dbReference type="EMBL" id="SBP89077.1"/>
    </source>
</evidence>
<dbReference type="AlphaFoldDB" id="A0A238D6Z5"/>
<name>A0A238D6Z5_THIDL</name>
<accession>A0A238D6Z5</accession>
<proteinExistence type="predicted"/>
<sequence length="71" mass="7562">MMHVTKMIVVRRDYRGQPLVVMVRNGRPWFDLKAVCLAFAGRSGIGAADVGQQAGTGLRRGGGHGGQVAIL</sequence>